<keyword evidence="2" id="KW-1185">Reference proteome</keyword>
<dbReference type="AlphaFoldDB" id="A0A4C1XD19"/>
<evidence type="ECO:0000313" key="1">
    <source>
        <dbReference type="EMBL" id="GBP61781.1"/>
    </source>
</evidence>
<accession>A0A4C1XD19</accession>
<dbReference type="Proteomes" id="UP000299102">
    <property type="component" value="Unassembled WGS sequence"/>
</dbReference>
<evidence type="ECO:0000313" key="2">
    <source>
        <dbReference type="Proteomes" id="UP000299102"/>
    </source>
</evidence>
<gene>
    <name evidence="1" type="ORF">EVAR_96026_1</name>
</gene>
<sequence length="103" mass="10786">MYPGSNSGSSAQKACVIADAPRPLDSGTKAREICSKNTSVTVASVIVCYFFFSKDQQWVCTSHGHSCDCQTLLCAVKAGTCGGKPAIGEIHLRSVFSGGPEVK</sequence>
<organism evidence="1 2">
    <name type="scientific">Eumeta variegata</name>
    <name type="common">Bagworm moth</name>
    <name type="synonym">Eumeta japonica</name>
    <dbReference type="NCBI Taxonomy" id="151549"/>
    <lineage>
        <taxon>Eukaryota</taxon>
        <taxon>Metazoa</taxon>
        <taxon>Ecdysozoa</taxon>
        <taxon>Arthropoda</taxon>
        <taxon>Hexapoda</taxon>
        <taxon>Insecta</taxon>
        <taxon>Pterygota</taxon>
        <taxon>Neoptera</taxon>
        <taxon>Endopterygota</taxon>
        <taxon>Lepidoptera</taxon>
        <taxon>Glossata</taxon>
        <taxon>Ditrysia</taxon>
        <taxon>Tineoidea</taxon>
        <taxon>Psychidae</taxon>
        <taxon>Oiketicinae</taxon>
        <taxon>Eumeta</taxon>
    </lineage>
</organism>
<protein>
    <submittedName>
        <fullName evidence="1">Uncharacterized protein</fullName>
    </submittedName>
</protein>
<dbReference type="EMBL" id="BGZK01000822">
    <property type="protein sequence ID" value="GBP61781.1"/>
    <property type="molecule type" value="Genomic_DNA"/>
</dbReference>
<comment type="caution">
    <text evidence="1">The sequence shown here is derived from an EMBL/GenBank/DDBJ whole genome shotgun (WGS) entry which is preliminary data.</text>
</comment>
<proteinExistence type="predicted"/>
<name>A0A4C1XD19_EUMVA</name>
<reference evidence="1 2" key="1">
    <citation type="journal article" date="2019" name="Commun. Biol.">
        <title>The bagworm genome reveals a unique fibroin gene that provides high tensile strength.</title>
        <authorList>
            <person name="Kono N."/>
            <person name="Nakamura H."/>
            <person name="Ohtoshi R."/>
            <person name="Tomita M."/>
            <person name="Numata K."/>
            <person name="Arakawa K."/>
        </authorList>
    </citation>
    <scope>NUCLEOTIDE SEQUENCE [LARGE SCALE GENOMIC DNA]</scope>
</reference>